<evidence type="ECO:0000313" key="3">
    <source>
        <dbReference type="Proteomes" id="UP000319894"/>
    </source>
</evidence>
<keyword evidence="3" id="KW-1185">Reference proteome</keyword>
<keyword evidence="1" id="KW-1133">Transmembrane helix</keyword>
<dbReference type="Proteomes" id="UP000319894">
    <property type="component" value="Unassembled WGS sequence"/>
</dbReference>
<organism evidence="2 3">
    <name type="scientific">Haloglomus irregulare</name>
    <dbReference type="NCBI Taxonomy" id="2234134"/>
    <lineage>
        <taxon>Archaea</taxon>
        <taxon>Methanobacteriati</taxon>
        <taxon>Methanobacteriota</taxon>
        <taxon>Stenosarchaea group</taxon>
        <taxon>Halobacteria</taxon>
        <taxon>Halobacteriales</taxon>
        <taxon>Natronomonadaceae</taxon>
        <taxon>Haloglomus</taxon>
    </lineage>
</organism>
<reference evidence="2 3" key="1">
    <citation type="submission" date="2018-06" db="EMBL/GenBank/DDBJ databases">
        <title>Natronomonas sp. F16-60 a new haloarchaeon isolated from a solar saltern of Isla Cristina, Huelva, Spain.</title>
        <authorList>
            <person name="Duran-Viseras A."/>
            <person name="Sanchez-Porro C."/>
            <person name="Ventosa A."/>
        </authorList>
    </citation>
    <scope>NUCLEOTIDE SEQUENCE [LARGE SCALE GENOMIC DNA]</scope>
    <source>
        <strain evidence="2 3">F16-60</strain>
    </source>
</reference>
<name>A0A554MX93_9EURY</name>
<accession>A0A554MX93</accession>
<comment type="caution">
    <text evidence="2">The sequence shown here is derived from an EMBL/GenBank/DDBJ whole genome shotgun (WGS) entry which is preliminary data.</text>
</comment>
<dbReference type="EMBL" id="QMDX01000010">
    <property type="protein sequence ID" value="TSD09744.1"/>
    <property type="molecule type" value="Genomic_DNA"/>
</dbReference>
<evidence type="ECO:0000256" key="1">
    <source>
        <dbReference type="SAM" id="Phobius"/>
    </source>
</evidence>
<dbReference type="AlphaFoldDB" id="A0A554MX93"/>
<keyword evidence="1" id="KW-0472">Membrane</keyword>
<dbReference type="OrthoDB" id="237955at2157"/>
<feature type="transmembrane region" description="Helical" evidence="1">
    <location>
        <begin position="236"/>
        <end position="260"/>
    </location>
</feature>
<sequence>MDIDEDVDEVWVTRLSRIFVSRSPLGALPTILLSVGSIPFILTGVFFVFIGLDVRRVFIGSQLLAALLSAVGPALIWRYENNIFTTFIQRATEVTPHEDNRALQAIAVRYRSFFSDVAATTGIWTVLLLSALVANLEYFASFGVTGYTDPAFLVYGLFAVWTAVITAVGIRMAVTTILCIREIGALEFSIDPLHPDGLGGLSTIGYFAIRTTTLLSFGALALPIAFDVVRAGDGSVIVYLAVAVYIGLIIGSFAFPTIYINRRANEIKRSIMNSKRERIHELQSQLLAGDNPENLETLQMKLEELRTEHDAYDSVSLYPLSLSIISRLVSSVFLPLFFAVVETYVI</sequence>
<feature type="transmembrane region" description="Helical" evidence="1">
    <location>
        <begin position="201"/>
        <end position="224"/>
    </location>
</feature>
<proteinExistence type="predicted"/>
<feature type="transmembrane region" description="Helical" evidence="1">
    <location>
        <begin position="57"/>
        <end position="77"/>
    </location>
</feature>
<gene>
    <name evidence="2" type="ORF">DP107_13835</name>
</gene>
<dbReference type="InParanoid" id="A0A554MX93"/>
<feature type="transmembrane region" description="Helical" evidence="1">
    <location>
        <begin position="113"/>
        <end position="133"/>
    </location>
</feature>
<protein>
    <submittedName>
        <fullName evidence="2">Uncharacterized protein</fullName>
    </submittedName>
</protein>
<feature type="transmembrane region" description="Helical" evidence="1">
    <location>
        <begin position="324"/>
        <end position="345"/>
    </location>
</feature>
<feature type="transmembrane region" description="Helical" evidence="1">
    <location>
        <begin position="153"/>
        <end position="180"/>
    </location>
</feature>
<keyword evidence="1" id="KW-0812">Transmembrane</keyword>
<dbReference type="RefSeq" id="WP_144262749.1">
    <property type="nucleotide sequence ID" value="NZ_QMDX01000010.1"/>
</dbReference>
<feature type="transmembrane region" description="Helical" evidence="1">
    <location>
        <begin position="25"/>
        <end position="51"/>
    </location>
</feature>
<evidence type="ECO:0000313" key="2">
    <source>
        <dbReference type="EMBL" id="TSD09744.1"/>
    </source>
</evidence>